<dbReference type="PANTHER" id="PTHR42864">
    <property type="entry name" value="LIGHT-INDEPENDENT PROTOCHLOROPHYLLIDE REDUCTASE IRON-SULFUR ATP-BINDING PROTEIN"/>
    <property type="match status" value="1"/>
</dbReference>
<name>A0A8T7M6Z5_9CHLR</name>
<reference evidence="12 14" key="1">
    <citation type="submission" date="2020-06" db="EMBL/GenBank/DDBJ databases">
        <title>Anoxygenic phototrophic Chloroflexota member uses a Type I reaction center.</title>
        <authorList>
            <person name="Tsuji J.M."/>
            <person name="Shaw N.A."/>
            <person name="Nagashima S."/>
            <person name="Venkiteswaran J."/>
            <person name="Schiff S.L."/>
            <person name="Hanada S."/>
            <person name="Tank M."/>
            <person name="Neufeld J.D."/>
        </authorList>
    </citation>
    <scope>NUCLEOTIDE SEQUENCE [LARGE SCALE GENOMIC DNA]</scope>
    <source>
        <strain evidence="12">L227-S17</strain>
    </source>
</reference>
<dbReference type="PIRSF" id="PIRSF000363">
    <property type="entry name" value="Nitrogenase_iron"/>
    <property type="match status" value="1"/>
</dbReference>
<comment type="subunit">
    <text evidence="4">Homodimer.</text>
</comment>
<gene>
    <name evidence="12" type="ORF">HXX08_18315</name>
    <name evidence="13" type="ORF">OZ401_003345</name>
</gene>
<reference evidence="13" key="2">
    <citation type="journal article" date="2024" name="Nature">
        <title>Anoxygenic phototroph of the Chloroflexota uses a type I reaction centre.</title>
        <authorList>
            <person name="Tsuji J.M."/>
            <person name="Shaw N.A."/>
            <person name="Nagashima S."/>
            <person name="Venkiteswaran J.J."/>
            <person name="Schiff S.L."/>
            <person name="Watanabe T."/>
            <person name="Fukui M."/>
            <person name="Hanada S."/>
            <person name="Tank M."/>
            <person name="Neufeld J.D."/>
        </authorList>
    </citation>
    <scope>NUCLEOTIDE SEQUENCE</scope>
    <source>
        <strain evidence="13">L227-S17</strain>
    </source>
</reference>
<dbReference type="SUPFAM" id="SSF52540">
    <property type="entry name" value="P-loop containing nucleoside triphosphate hydrolases"/>
    <property type="match status" value="1"/>
</dbReference>
<dbReference type="Gene3D" id="3.40.50.300">
    <property type="entry name" value="P-loop containing nucleotide triphosphate hydrolases"/>
    <property type="match status" value="1"/>
</dbReference>
<dbReference type="GO" id="GO:0005524">
    <property type="term" value="F:ATP binding"/>
    <property type="evidence" value="ECO:0007669"/>
    <property type="project" value="UniProtKB-KW"/>
</dbReference>
<evidence type="ECO:0000256" key="6">
    <source>
        <dbReference type="ARBA" id="ARBA00022723"/>
    </source>
</evidence>
<dbReference type="InterPro" id="IPR000392">
    <property type="entry name" value="NifH/frxC"/>
</dbReference>
<dbReference type="EC" id="1.18.6.1" evidence="5"/>
<evidence type="ECO:0000256" key="5">
    <source>
        <dbReference type="ARBA" id="ARBA00012773"/>
    </source>
</evidence>
<dbReference type="GO" id="GO:0016163">
    <property type="term" value="F:nitrogenase activity"/>
    <property type="evidence" value="ECO:0007669"/>
    <property type="project" value="UniProtKB-EC"/>
</dbReference>
<dbReference type="InterPro" id="IPR027417">
    <property type="entry name" value="P-loop_NTPase"/>
</dbReference>
<dbReference type="Pfam" id="PF00142">
    <property type="entry name" value="Fer4_NifH"/>
    <property type="match status" value="1"/>
</dbReference>
<evidence type="ECO:0000256" key="3">
    <source>
        <dbReference type="ARBA" id="ARBA00005504"/>
    </source>
</evidence>
<evidence type="ECO:0000256" key="7">
    <source>
        <dbReference type="ARBA" id="ARBA00022741"/>
    </source>
</evidence>
<dbReference type="EMBL" id="CP128400">
    <property type="protein sequence ID" value="WJW69716.1"/>
    <property type="molecule type" value="Genomic_DNA"/>
</dbReference>
<keyword evidence="15" id="KW-1185">Reference proteome</keyword>
<organism evidence="12 14">
    <name type="scientific">Candidatus Chlorohelix allophototropha</name>
    <dbReference type="NCBI Taxonomy" id="3003348"/>
    <lineage>
        <taxon>Bacteria</taxon>
        <taxon>Bacillati</taxon>
        <taxon>Chloroflexota</taxon>
        <taxon>Chloroflexia</taxon>
        <taxon>Candidatus Chloroheliales</taxon>
        <taxon>Candidatus Chloroheliaceae</taxon>
        <taxon>Candidatus Chlorohelix</taxon>
    </lineage>
</organism>
<evidence type="ECO:0000256" key="9">
    <source>
        <dbReference type="ARBA" id="ARBA00023004"/>
    </source>
</evidence>
<dbReference type="GO" id="GO:0046872">
    <property type="term" value="F:metal ion binding"/>
    <property type="evidence" value="ECO:0007669"/>
    <property type="project" value="UniProtKB-KW"/>
</dbReference>
<dbReference type="EMBL" id="JACATZ010000003">
    <property type="protein sequence ID" value="NWJ47811.1"/>
    <property type="molecule type" value="Genomic_DNA"/>
</dbReference>
<evidence type="ECO:0000256" key="2">
    <source>
        <dbReference type="ARBA" id="ARBA00002234"/>
    </source>
</evidence>
<accession>A0A8T7M6Z5</accession>
<dbReference type="PRINTS" id="PR00091">
    <property type="entry name" value="NITROGNASEII"/>
</dbReference>
<evidence type="ECO:0000256" key="10">
    <source>
        <dbReference type="ARBA" id="ARBA00023014"/>
    </source>
</evidence>
<keyword evidence="10" id="KW-0411">Iron-sulfur</keyword>
<keyword evidence="8" id="KW-0067">ATP-binding</keyword>
<evidence type="ECO:0000256" key="4">
    <source>
        <dbReference type="ARBA" id="ARBA00011738"/>
    </source>
</evidence>
<keyword evidence="7" id="KW-0547">Nucleotide-binding</keyword>
<dbReference type="Proteomes" id="UP001431572">
    <property type="component" value="Chromosome 2"/>
</dbReference>
<evidence type="ECO:0000313" key="15">
    <source>
        <dbReference type="Proteomes" id="UP001431572"/>
    </source>
</evidence>
<evidence type="ECO:0000313" key="13">
    <source>
        <dbReference type="EMBL" id="WJW69716.1"/>
    </source>
</evidence>
<evidence type="ECO:0000313" key="14">
    <source>
        <dbReference type="Proteomes" id="UP000521676"/>
    </source>
</evidence>
<dbReference type="PROSITE" id="PS00746">
    <property type="entry name" value="NIFH_FRXC_1"/>
    <property type="match status" value="1"/>
</dbReference>
<comment type="cofactor">
    <cofactor evidence="1">
        <name>[4Fe-4S] cluster</name>
        <dbReference type="ChEBI" id="CHEBI:49883"/>
    </cofactor>
</comment>
<proteinExistence type="inferred from homology"/>
<comment type="catalytic activity">
    <reaction evidence="11">
        <text>N2 + 8 reduced [2Fe-2S]-[ferredoxin] + 16 ATP + 16 H2O = H2 + 8 oxidized [2Fe-2S]-[ferredoxin] + 2 NH4(+) + 16 ADP + 16 phosphate + 6 H(+)</text>
        <dbReference type="Rhea" id="RHEA:21448"/>
        <dbReference type="Rhea" id="RHEA-COMP:10000"/>
        <dbReference type="Rhea" id="RHEA-COMP:10001"/>
        <dbReference type="ChEBI" id="CHEBI:15377"/>
        <dbReference type="ChEBI" id="CHEBI:15378"/>
        <dbReference type="ChEBI" id="CHEBI:17997"/>
        <dbReference type="ChEBI" id="CHEBI:18276"/>
        <dbReference type="ChEBI" id="CHEBI:28938"/>
        <dbReference type="ChEBI" id="CHEBI:30616"/>
        <dbReference type="ChEBI" id="CHEBI:33737"/>
        <dbReference type="ChEBI" id="CHEBI:33738"/>
        <dbReference type="ChEBI" id="CHEBI:43474"/>
        <dbReference type="ChEBI" id="CHEBI:456216"/>
        <dbReference type="EC" id="1.18.6.1"/>
    </reaction>
</comment>
<evidence type="ECO:0000313" key="12">
    <source>
        <dbReference type="EMBL" id="NWJ47811.1"/>
    </source>
</evidence>
<dbReference type="RefSeq" id="WP_341471589.1">
    <property type="nucleotide sequence ID" value="NZ_CP128400.1"/>
</dbReference>
<dbReference type="GO" id="GO:0051536">
    <property type="term" value="F:iron-sulfur cluster binding"/>
    <property type="evidence" value="ECO:0007669"/>
    <property type="project" value="UniProtKB-KW"/>
</dbReference>
<evidence type="ECO:0000256" key="11">
    <source>
        <dbReference type="ARBA" id="ARBA00047967"/>
    </source>
</evidence>
<dbReference type="AlphaFoldDB" id="A0A8T7M6Z5"/>
<comment type="similarity">
    <text evidence="3">Belongs to the NifH/BchL/ChlL family.</text>
</comment>
<comment type="function">
    <text evidence="2">The key enzymatic reactions in nitrogen fixation are catalyzed by the nitrogenase complex, which has 2 components: the iron protein and the molybdenum-iron protein.</text>
</comment>
<keyword evidence="9" id="KW-0408">Iron</keyword>
<evidence type="ECO:0000256" key="8">
    <source>
        <dbReference type="ARBA" id="ARBA00022840"/>
    </source>
</evidence>
<keyword evidence="6" id="KW-0479">Metal-binding</keyword>
<dbReference type="PANTHER" id="PTHR42864:SF2">
    <property type="entry name" value="LIGHT-INDEPENDENT PROTOCHLOROPHYLLIDE REDUCTASE IRON-SULFUR ATP-BINDING PROTEIN"/>
    <property type="match status" value="1"/>
</dbReference>
<dbReference type="Proteomes" id="UP000521676">
    <property type="component" value="Unassembled WGS sequence"/>
</dbReference>
<sequence>MLQRVIAVYGKGGSGKSFLSSCISVRLVQRDTRVLQIGCDPKHDSTATLFKGVLLPTILEVWREFHENGDDESLSAGNVIFERNGVYAAELGGPETGRGCGGKGIVLGFDTLAKLGLFEWDFDVVLLDFLGDVVCGGFGMSFARSIAREIIIVAGNDQQSLYVANNVSRAVAHYAEEGSESRVLGIIINKDDGTGVAQEFADRIGVPVLANMPFIPEAVMAKDAFEVMEIPAMRDAVDQLIESINRHEAVIPKPLDFEEFYKMFRQKARGKLRSANLDELVSRETAGKELLYVR</sequence>
<protein>
    <recommendedName>
        <fullName evidence="5">nitrogenase</fullName>
        <ecNumber evidence="5">1.18.6.1</ecNumber>
    </recommendedName>
</protein>
<evidence type="ECO:0000256" key="1">
    <source>
        <dbReference type="ARBA" id="ARBA00001966"/>
    </source>
</evidence>
<dbReference type="InterPro" id="IPR030655">
    <property type="entry name" value="NifH/chlL_CS"/>
</dbReference>
<dbReference type="PROSITE" id="PS51026">
    <property type="entry name" value="NIFH_FRXC_3"/>
    <property type="match status" value="1"/>
</dbReference>